<dbReference type="EMBL" id="JAGSOJ010000001">
    <property type="protein sequence ID" value="MCM1988896.1"/>
    <property type="molecule type" value="Genomic_DNA"/>
</dbReference>
<dbReference type="InterPro" id="IPR014875">
    <property type="entry name" value="Mor_transcription_activator"/>
</dbReference>
<dbReference type="InterPro" id="IPR052411">
    <property type="entry name" value="c-mor_Regulatory_Protein"/>
</dbReference>
<protein>
    <recommendedName>
        <fullName evidence="1">Mor transcription activator domain-containing protein</fullName>
    </recommendedName>
</protein>
<dbReference type="PANTHER" id="PTHR37812">
    <property type="entry name" value="MU-LIKE PROPHAGE FLUMU PROTEIN C"/>
    <property type="match status" value="1"/>
</dbReference>
<dbReference type="PANTHER" id="PTHR37812:SF1">
    <property type="entry name" value="MU-LIKE PROPHAGE FLUMU PROTEIN C"/>
    <property type="match status" value="1"/>
</dbReference>
<proteinExistence type="predicted"/>
<accession>A0A9J6P0E2</accession>
<dbReference type="Proteomes" id="UP001056429">
    <property type="component" value="Unassembled WGS sequence"/>
</dbReference>
<dbReference type="InterPro" id="IPR009057">
    <property type="entry name" value="Homeodomain-like_sf"/>
</dbReference>
<dbReference type="NCBIfam" id="NF040785">
    <property type="entry name" value="CD3324_fam"/>
    <property type="match status" value="1"/>
</dbReference>
<reference evidence="2" key="2">
    <citation type="submission" date="2021-04" db="EMBL/GenBank/DDBJ databases">
        <authorList>
            <person name="Dong X."/>
        </authorList>
    </citation>
    <scope>NUCLEOTIDE SEQUENCE</scope>
    <source>
        <strain evidence="2">ZWT</strain>
    </source>
</reference>
<evidence type="ECO:0000313" key="3">
    <source>
        <dbReference type="Proteomes" id="UP001056429"/>
    </source>
</evidence>
<evidence type="ECO:0000259" key="1">
    <source>
        <dbReference type="Pfam" id="PF08765"/>
    </source>
</evidence>
<dbReference type="AlphaFoldDB" id="A0A9J6P0E2"/>
<comment type="caution">
    <text evidence="2">The sequence shown here is derived from an EMBL/GenBank/DDBJ whole genome shotgun (WGS) entry which is preliminary data.</text>
</comment>
<dbReference type="Pfam" id="PF08765">
    <property type="entry name" value="Mor"/>
    <property type="match status" value="1"/>
</dbReference>
<dbReference type="InterPro" id="IPR049739">
    <property type="entry name" value="YraL-like"/>
</dbReference>
<feature type="domain" description="Mor transcription activator" evidence="1">
    <location>
        <begin position="8"/>
        <end position="86"/>
    </location>
</feature>
<dbReference type="SUPFAM" id="SSF46689">
    <property type="entry name" value="Homeodomain-like"/>
    <property type="match status" value="1"/>
</dbReference>
<reference evidence="2" key="1">
    <citation type="journal article" date="2021" name="mSystems">
        <title>Bacteria and Archaea Synergistically Convert Glycine Betaine to Biogenic Methane in the Formosa Cold Seep of the South China Sea.</title>
        <authorList>
            <person name="Li L."/>
            <person name="Zhang W."/>
            <person name="Zhang S."/>
            <person name="Song L."/>
            <person name="Sun Q."/>
            <person name="Zhang H."/>
            <person name="Xiang H."/>
            <person name="Dong X."/>
        </authorList>
    </citation>
    <scope>NUCLEOTIDE SEQUENCE</scope>
    <source>
        <strain evidence="2">ZWT</strain>
    </source>
</reference>
<name>A0A9J6P0E2_9CLOT</name>
<dbReference type="RefSeq" id="WP_250857760.1">
    <property type="nucleotide sequence ID" value="NZ_JAGSOJ010000001.1"/>
</dbReference>
<organism evidence="2 3">
    <name type="scientific">Oceanirhabdus seepicola</name>
    <dbReference type="NCBI Taxonomy" id="2828781"/>
    <lineage>
        <taxon>Bacteria</taxon>
        <taxon>Bacillati</taxon>
        <taxon>Bacillota</taxon>
        <taxon>Clostridia</taxon>
        <taxon>Eubacteriales</taxon>
        <taxon>Clostridiaceae</taxon>
        <taxon>Oceanirhabdus</taxon>
    </lineage>
</organism>
<dbReference type="Gene3D" id="1.10.10.60">
    <property type="entry name" value="Homeodomain-like"/>
    <property type="match status" value="1"/>
</dbReference>
<keyword evidence="3" id="KW-1185">Reference proteome</keyword>
<sequence length="96" mass="11056">MGYIKACKVLPQELVALIQDYVDGEYLYIPRKKGNEKSWGEANGTKENIVKRNREIYYQYCSGVKADALAERYYLSEKTIRKIVSIEKQDAKQSVG</sequence>
<gene>
    <name evidence="2" type="ORF">KDK92_04015</name>
</gene>
<evidence type="ECO:0000313" key="2">
    <source>
        <dbReference type="EMBL" id="MCM1988896.1"/>
    </source>
</evidence>